<protein>
    <submittedName>
        <fullName evidence="1">Uncharacterized protein</fullName>
    </submittedName>
</protein>
<gene>
    <name evidence="1" type="ORF">AAE3_LOCUS12805</name>
</gene>
<organism evidence="1 2">
    <name type="scientific">Cyclocybe aegerita</name>
    <name type="common">Black poplar mushroom</name>
    <name type="synonym">Agrocybe aegerita</name>
    <dbReference type="NCBI Taxonomy" id="1973307"/>
    <lineage>
        <taxon>Eukaryota</taxon>
        <taxon>Fungi</taxon>
        <taxon>Dikarya</taxon>
        <taxon>Basidiomycota</taxon>
        <taxon>Agaricomycotina</taxon>
        <taxon>Agaricomycetes</taxon>
        <taxon>Agaricomycetidae</taxon>
        <taxon>Agaricales</taxon>
        <taxon>Agaricineae</taxon>
        <taxon>Bolbitiaceae</taxon>
        <taxon>Cyclocybe</taxon>
    </lineage>
</organism>
<dbReference type="AlphaFoldDB" id="A0A8S0XSL9"/>
<dbReference type="OrthoDB" id="2688210at2759"/>
<evidence type="ECO:0000313" key="1">
    <source>
        <dbReference type="EMBL" id="CAA7270453.1"/>
    </source>
</evidence>
<comment type="caution">
    <text evidence="1">The sequence shown here is derived from an EMBL/GenBank/DDBJ whole genome shotgun (WGS) entry which is preliminary data.</text>
</comment>
<accession>A0A8S0XSL9</accession>
<dbReference type="EMBL" id="CACVBS010000090">
    <property type="protein sequence ID" value="CAA7270453.1"/>
    <property type="molecule type" value="Genomic_DNA"/>
</dbReference>
<proteinExistence type="predicted"/>
<dbReference type="Proteomes" id="UP000467700">
    <property type="component" value="Unassembled WGS sequence"/>
</dbReference>
<name>A0A8S0XSL9_CYCAE</name>
<evidence type="ECO:0000313" key="2">
    <source>
        <dbReference type="Proteomes" id="UP000467700"/>
    </source>
</evidence>
<keyword evidence="2" id="KW-1185">Reference proteome</keyword>
<reference evidence="1 2" key="1">
    <citation type="submission" date="2020-01" db="EMBL/GenBank/DDBJ databases">
        <authorList>
            <person name="Gupta K D."/>
        </authorList>
    </citation>
    <scope>NUCLEOTIDE SEQUENCE [LARGE SCALE GENOMIC DNA]</scope>
</reference>
<sequence length="124" mass="13823">MKKLEDHEYVKLCYFTSESCREASLHDHTVADGALALSSNTTNVAAFRPIGAYTVSAKAIPDNKLTWTKMTRAKTNLLACMTEAGWDVKYTTALVSFYVQLENHARLQQGDGGEQVILEYQCQV</sequence>